<dbReference type="PROSITE" id="PS50287">
    <property type="entry name" value="SRCR_2"/>
    <property type="match status" value="1"/>
</dbReference>
<evidence type="ECO:0000313" key="4">
    <source>
        <dbReference type="EMBL" id="KAH3740603.1"/>
    </source>
</evidence>
<evidence type="ECO:0000313" key="5">
    <source>
        <dbReference type="Proteomes" id="UP000828390"/>
    </source>
</evidence>
<dbReference type="AlphaFoldDB" id="A0A9D4I1D2"/>
<accession>A0A9D4I1D2</accession>
<gene>
    <name evidence="4" type="ORF">DPMN_047309</name>
</gene>
<comment type="caution">
    <text evidence="1">Lacks conserved residue(s) required for the propagation of feature annotation.</text>
</comment>
<comment type="caution">
    <text evidence="4">The sequence shown here is derived from an EMBL/GenBank/DDBJ whole genome shotgun (WGS) entry which is preliminary data.</text>
</comment>
<proteinExistence type="predicted"/>
<name>A0A9D4I1D2_DREPO</name>
<evidence type="ECO:0000256" key="1">
    <source>
        <dbReference type="PROSITE-ProRule" id="PRU00196"/>
    </source>
</evidence>
<dbReference type="InterPro" id="IPR001190">
    <property type="entry name" value="SRCR"/>
</dbReference>
<evidence type="ECO:0000256" key="2">
    <source>
        <dbReference type="SAM" id="MobiDB-lite"/>
    </source>
</evidence>
<reference evidence="4" key="2">
    <citation type="submission" date="2020-11" db="EMBL/GenBank/DDBJ databases">
        <authorList>
            <person name="McCartney M.A."/>
            <person name="Auch B."/>
            <person name="Kono T."/>
            <person name="Mallez S."/>
            <person name="Becker A."/>
            <person name="Gohl D.M."/>
            <person name="Silverstein K.A.T."/>
            <person name="Koren S."/>
            <person name="Bechman K.B."/>
            <person name="Herman A."/>
            <person name="Abrahante J.E."/>
            <person name="Garbe J."/>
        </authorList>
    </citation>
    <scope>NUCLEOTIDE SEQUENCE</scope>
    <source>
        <strain evidence="4">Duluth1</strain>
        <tissue evidence="4">Whole animal</tissue>
    </source>
</reference>
<organism evidence="4 5">
    <name type="scientific">Dreissena polymorpha</name>
    <name type="common">Zebra mussel</name>
    <name type="synonym">Mytilus polymorpha</name>
    <dbReference type="NCBI Taxonomy" id="45954"/>
    <lineage>
        <taxon>Eukaryota</taxon>
        <taxon>Metazoa</taxon>
        <taxon>Spiralia</taxon>
        <taxon>Lophotrochozoa</taxon>
        <taxon>Mollusca</taxon>
        <taxon>Bivalvia</taxon>
        <taxon>Autobranchia</taxon>
        <taxon>Heteroconchia</taxon>
        <taxon>Euheterodonta</taxon>
        <taxon>Imparidentia</taxon>
        <taxon>Neoheterodontei</taxon>
        <taxon>Myida</taxon>
        <taxon>Dreissenoidea</taxon>
        <taxon>Dreissenidae</taxon>
        <taxon>Dreissena</taxon>
    </lineage>
</organism>
<feature type="compositionally biased region" description="Basic and acidic residues" evidence="2">
    <location>
        <begin position="11"/>
        <end position="20"/>
    </location>
</feature>
<keyword evidence="5" id="KW-1185">Reference proteome</keyword>
<feature type="domain" description="SRCR" evidence="3">
    <location>
        <begin position="86"/>
        <end position="122"/>
    </location>
</feature>
<dbReference type="EMBL" id="JAIWYP010000011">
    <property type="protein sequence ID" value="KAH3740603.1"/>
    <property type="molecule type" value="Genomic_DNA"/>
</dbReference>
<dbReference type="GO" id="GO:0016020">
    <property type="term" value="C:membrane"/>
    <property type="evidence" value="ECO:0007669"/>
    <property type="project" value="InterPro"/>
</dbReference>
<dbReference type="Proteomes" id="UP000828390">
    <property type="component" value="Unassembled WGS sequence"/>
</dbReference>
<protein>
    <recommendedName>
        <fullName evidence="3">SRCR domain-containing protein</fullName>
    </recommendedName>
</protein>
<feature type="compositionally biased region" description="Basic residues" evidence="2">
    <location>
        <begin position="1"/>
        <end position="10"/>
    </location>
</feature>
<evidence type="ECO:0000259" key="3">
    <source>
        <dbReference type="PROSITE" id="PS50287"/>
    </source>
</evidence>
<reference evidence="4" key="1">
    <citation type="journal article" date="2019" name="bioRxiv">
        <title>The Genome of the Zebra Mussel, Dreissena polymorpha: A Resource for Invasive Species Research.</title>
        <authorList>
            <person name="McCartney M.A."/>
            <person name="Auch B."/>
            <person name="Kono T."/>
            <person name="Mallez S."/>
            <person name="Zhang Y."/>
            <person name="Obille A."/>
            <person name="Becker A."/>
            <person name="Abrahante J.E."/>
            <person name="Garbe J."/>
            <person name="Badalamenti J.P."/>
            <person name="Herman A."/>
            <person name="Mangelson H."/>
            <person name="Liachko I."/>
            <person name="Sullivan S."/>
            <person name="Sone E.D."/>
            <person name="Koren S."/>
            <person name="Silverstein K.A.T."/>
            <person name="Beckman K.B."/>
            <person name="Gohl D.M."/>
        </authorList>
    </citation>
    <scope>NUCLEOTIDE SEQUENCE</scope>
    <source>
        <strain evidence="4">Duluth1</strain>
        <tissue evidence="4">Whole animal</tissue>
    </source>
</reference>
<feature type="region of interest" description="Disordered" evidence="2">
    <location>
        <begin position="1"/>
        <end position="23"/>
    </location>
</feature>
<sequence length="251" mass="27985">MPRVSVHQRKIPPDEAEMRRHNSVPRWEDEMECLTRYSYIKQGCSLDCKEEEIQNTSGSAPPGRGGEKEPRTIWMALTSCTAAPALDLCKSDVTGTTQRGRLEIRLTGSDDEFGTVCCDTWTDTGATADRSKRNTMAHVQMCDFRYHLELRGENTMYRLSKAEQEEQNGNFHISWFSDQAAIDFEGGNCCYRVESSVPTVSYQLGLSVGGALGLGRRAGGAQCVMPIGMTRPQSYFVASWNRVAWLGSLGY</sequence>